<evidence type="ECO:0000256" key="1">
    <source>
        <dbReference type="ARBA" id="ARBA00023015"/>
    </source>
</evidence>
<keyword evidence="3" id="KW-0804">Transcription</keyword>
<dbReference type="Proteomes" id="UP000539111">
    <property type="component" value="Unassembled WGS sequence"/>
</dbReference>
<dbReference type="CDD" id="cd07377">
    <property type="entry name" value="WHTH_GntR"/>
    <property type="match status" value="1"/>
</dbReference>
<dbReference type="Pfam" id="PF00392">
    <property type="entry name" value="GntR"/>
    <property type="match status" value="1"/>
</dbReference>
<dbReference type="PROSITE" id="PS50949">
    <property type="entry name" value="HTH_GNTR"/>
    <property type="match status" value="1"/>
</dbReference>
<sequence length="248" mass="27085">MVEHTASEKPATRATTDGSVYEGLRRRLQAVVANLAAHEALPTERELAEQYGVSRTTVRRALRSLEDKRLVYRVQGAGTFVSNTTVSKSLSLTSFSEDMRERGWRPGSRIVTADEVPAGAEIGADLQIAADEPVVRLIRVRLANDSPMCLESVYLPAAGVPGLLEGGLEGSLYEKLARYGERPARAEQVVTATSVDGADAALLDIAPGSPALRIRRIGLNRRDHPIERTVSIYRADRYDVSFAVLRDE</sequence>
<comment type="caution">
    <text evidence="5">The sequence shown here is derived from an EMBL/GenBank/DDBJ whole genome shotgun (WGS) entry which is preliminary data.</text>
</comment>
<dbReference type="SUPFAM" id="SSF64288">
    <property type="entry name" value="Chorismate lyase-like"/>
    <property type="match status" value="1"/>
</dbReference>
<accession>A0A7Z0ACR5</accession>
<evidence type="ECO:0000313" key="5">
    <source>
        <dbReference type="EMBL" id="NYI66906.1"/>
    </source>
</evidence>
<dbReference type="GO" id="GO:0045892">
    <property type="term" value="P:negative regulation of DNA-templated transcription"/>
    <property type="evidence" value="ECO:0007669"/>
    <property type="project" value="TreeGrafter"/>
</dbReference>
<keyword evidence="2" id="KW-0238">DNA-binding</keyword>
<dbReference type="InterPro" id="IPR050679">
    <property type="entry name" value="Bact_HTH_transcr_reg"/>
</dbReference>
<dbReference type="InterPro" id="IPR036388">
    <property type="entry name" value="WH-like_DNA-bd_sf"/>
</dbReference>
<proteinExistence type="predicted"/>
<dbReference type="GO" id="GO:0003700">
    <property type="term" value="F:DNA-binding transcription factor activity"/>
    <property type="evidence" value="ECO:0007669"/>
    <property type="project" value="InterPro"/>
</dbReference>
<dbReference type="PANTHER" id="PTHR44846">
    <property type="entry name" value="MANNOSYL-D-GLYCERATE TRANSPORT/METABOLISM SYSTEM REPRESSOR MNGR-RELATED"/>
    <property type="match status" value="1"/>
</dbReference>
<dbReference type="RefSeq" id="WP_179426555.1">
    <property type="nucleotide sequence ID" value="NZ_JACBZP010000001.1"/>
</dbReference>
<dbReference type="Gene3D" id="1.10.10.10">
    <property type="entry name" value="Winged helix-like DNA-binding domain superfamily/Winged helix DNA-binding domain"/>
    <property type="match status" value="1"/>
</dbReference>
<evidence type="ECO:0000313" key="6">
    <source>
        <dbReference type="Proteomes" id="UP000539111"/>
    </source>
</evidence>
<dbReference type="AlphaFoldDB" id="A0A7Z0ACR5"/>
<name>A0A7Z0ACR5_9MICO</name>
<evidence type="ECO:0000256" key="2">
    <source>
        <dbReference type="ARBA" id="ARBA00023125"/>
    </source>
</evidence>
<dbReference type="SMART" id="SM00345">
    <property type="entry name" value="HTH_GNTR"/>
    <property type="match status" value="1"/>
</dbReference>
<dbReference type="SUPFAM" id="SSF46785">
    <property type="entry name" value="Winged helix' DNA-binding domain"/>
    <property type="match status" value="1"/>
</dbReference>
<dbReference type="InterPro" id="IPR028978">
    <property type="entry name" value="Chorismate_lyase_/UTRA_dom_sf"/>
</dbReference>
<dbReference type="Gene3D" id="3.40.1410.10">
    <property type="entry name" value="Chorismate lyase-like"/>
    <property type="match status" value="1"/>
</dbReference>
<keyword evidence="6" id="KW-1185">Reference proteome</keyword>
<gene>
    <name evidence="5" type="ORF">BJY26_001212</name>
</gene>
<feature type="domain" description="HTH gntR-type" evidence="4">
    <location>
        <begin position="14"/>
        <end position="84"/>
    </location>
</feature>
<dbReference type="InterPro" id="IPR000524">
    <property type="entry name" value="Tscrpt_reg_HTH_GntR"/>
</dbReference>
<organism evidence="5 6">
    <name type="scientific">Spelaeicoccus albus</name>
    <dbReference type="NCBI Taxonomy" id="1280376"/>
    <lineage>
        <taxon>Bacteria</taxon>
        <taxon>Bacillati</taxon>
        <taxon>Actinomycetota</taxon>
        <taxon>Actinomycetes</taxon>
        <taxon>Micrococcales</taxon>
        <taxon>Brevibacteriaceae</taxon>
        <taxon>Spelaeicoccus</taxon>
    </lineage>
</organism>
<reference evidence="5 6" key="1">
    <citation type="submission" date="2020-07" db="EMBL/GenBank/DDBJ databases">
        <title>Sequencing the genomes of 1000 actinobacteria strains.</title>
        <authorList>
            <person name="Klenk H.-P."/>
        </authorList>
    </citation>
    <scope>NUCLEOTIDE SEQUENCE [LARGE SCALE GENOMIC DNA]</scope>
    <source>
        <strain evidence="5 6">DSM 26341</strain>
    </source>
</reference>
<dbReference type="InterPro" id="IPR011663">
    <property type="entry name" value="UTRA"/>
</dbReference>
<dbReference type="GO" id="GO:0003677">
    <property type="term" value="F:DNA binding"/>
    <property type="evidence" value="ECO:0007669"/>
    <property type="project" value="UniProtKB-KW"/>
</dbReference>
<dbReference type="Pfam" id="PF07702">
    <property type="entry name" value="UTRA"/>
    <property type="match status" value="1"/>
</dbReference>
<evidence type="ECO:0000259" key="4">
    <source>
        <dbReference type="PROSITE" id="PS50949"/>
    </source>
</evidence>
<dbReference type="InterPro" id="IPR036390">
    <property type="entry name" value="WH_DNA-bd_sf"/>
</dbReference>
<dbReference type="PANTHER" id="PTHR44846:SF1">
    <property type="entry name" value="MANNOSYL-D-GLYCERATE TRANSPORT_METABOLISM SYSTEM REPRESSOR MNGR-RELATED"/>
    <property type="match status" value="1"/>
</dbReference>
<dbReference type="PRINTS" id="PR00035">
    <property type="entry name" value="HTHGNTR"/>
</dbReference>
<evidence type="ECO:0000256" key="3">
    <source>
        <dbReference type="ARBA" id="ARBA00023163"/>
    </source>
</evidence>
<keyword evidence="1" id="KW-0805">Transcription regulation</keyword>
<dbReference type="SMART" id="SM00866">
    <property type="entry name" value="UTRA"/>
    <property type="match status" value="1"/>
</dbReference>
<dbReference type="EMBL" id="JACBZP010000001">
    <property type="protein sequence ID" value="NYI66906.1"/>
    <property type="molecule type" value="Genomic_DNA"/>
</dbReference>
<protein>
    <submittedName>
        <fullName evidence="5">GntR family transcriptional regulator</fullName>
    </submittedName>
</protein>